<keyword evidence="2" id="KW-0547">Nucleotide-binding</keyword>
<keyword evidence="8" id="KW-1185">Reference proteome</keyword>
<dbReference type="PROSITE" id="PS00109">
    <property type="entry name" value="PROTEIN_KINASE_TYR"/>
    <property type="match status" value="1"/>
</dbReference>
<keyword evidence="4" id="KW-0067">ATP-binding</keyword>
<dbReference type="SUPFAM" id="SSF56112">
    <property type="entry name" value="Protein kinase-like (PK-like)"/>
    <property type="match status" value="1"/>
</dbReference>
<evidence type="ECO:0000256" key="2">
    <source>
        <dbReference type="ARBA" id="ARBA00022741"/>
    </source>
</evidence>
<sequence length="571" mass="61445">MAVIYLAVVQGPAGFNKLQVIKQLRPELAREPEQIAMFLNEARVSARINHPNVVQIHEIGRDGDAYFMAMEYVDGQTLERIFRSCKGDVPLRLHLKIIAEALAGLHTAHELKDFNGNPLEIVHRDVSPHNILVGYEGEVKVLDFGIAKVAGSRSETRTGVLKGKFTYMAPEQFLGQKVDRRTDVFAAGVMLWQAVTKRRLWGRDVNEIEVYRRVVESRVPRPREIDASIPEVLDEMVMKALATDPANRYQTADELRAVIEDFLAAEKAHSTARDLGALVHKHFGQERQATRTAIEERMRVAANDSAPEIPMLRSLLPPAFRDVPPDRGSTSQVGAHMSSSFSRSSSSLSMASQPSFQVAPTIAPRPSYRSHVIVGGLAVAATVAVLFAWRPWSHAGAAPAQSATAVSGDSSASLGSPSAPTATAIAVPAAAAPASTLTELTVRATPPGAKISVDGIEVDENPFVGKFVRDGASHRVRAEAQGFAPKSVRVDFSSEAAGVELVLERQSSWSPPSRRDRDKGAAAAASAAPPPAPPSAPAAAAPSNGSDGKAKGDDPWSKRKKPSFDSTDPWK</sequence>
<dbReference type="Proteomes" id="UP001370348">
    <property type="component" value="Chromosome"/>
</dbReference>
<keyword evidence="1" id="KW-0808">Transferase</keyword>
<evidence type="ECO:0000256" key="3">
    <source>
        <dbReference type="ARBA" id="ARBA00022777"/>
    </source>
</evidence>
<evidence type="ECO:0000256" key="4">
    <source>
        <dbReference type="ARBA" id="ARBA00022840"/>
    </source>
</evidence>
<accession>A0ABZ2LKD8</accession>
<dbReference type="InterPro" id="IPR000719">
    <property type="entry name" value="Prot_kinase_dom"/>
</dbReference>
<evidence type="ECO:0000259" key="6">
    <source>
        <dbReference type="PROSITE" id="PS50011"/>
    </source>
</evidence>
<dbReference type="InterPro" id="IPR008266">
    <property type="entry name" value="Tyr_kinase_AS"/>
</dbReference>
<feature type="region of interest" description="Disordered" evidence="5">
    <location>
        <begin position="324"/>
        <end position="346"/>
    </location>
</feature>
<name>A0ABZ2LKD8_9BACT</name>
<reference evidence="7 8" key="1">
    <citation type="submission" date="2021-12" db="EMBL/GenBank/DDBJ databases">
        <title>Discovery of the Pendulisporaceae a myxobacterial family with distinct sporulation behavior and unique specialized metabolism.</title>
        <authorList>
            <person name="Garcia R."/>
            <person name="Popoff A."/>
            <person name="Bader C.D."/>
            <person name="Loehr J."/>
            <person name="Walesch S."/>
            <person name="Walt C."/>
            <person name="Boldt J."/>
            <person name="Bunk B."/>
            <person name="Haeckl F.J.F.P.J."/>
            <person name="Gunesch A.P."/>
            <person name="Birkelbach J."/>
            <person name="Nuebel U."/>
            <person name="Pietschmann T."/>
            <person name="Bach T."/>
            <person name="Mueller R."/>
        </authorList>
    </citation>
    <scope>NUCLEOTIDE SEQUENCE [LARGE SCALE GENOMIC DNA]</scope>
    <source>
        <strain evidence="7 8">MSr11954</strain>
    </source>
</reference>
<dbReference type="CDD" id="cd14014">
    <property type="entry name" value="STKc_PknB_like"/>
    <property type="match status" value="1"/>
</dbReference>
<dbReference type="Gene3D" id="3.30.200.20">
    <property type="entry name" value="Phosphorylase Kinase, domain 1"/>
    <property type="match status" value="1"/>
</dbReference>
<dbReference type="PROSITE" id="PS50011">
    <property type="entry name" value="PROTEIN_KINASE_DOM"/>
    <property type="match status" value="1"/>
</dbReference>
<dbReference type="Gene3D" id="1.10.510.10">
    <property type="entry name" value="Transferase(Phosphotransferase) domain 1"/>
    <property type="match status" value="1"/>
</dbReference>
<dbReference type="GO" id="GO:0016301">
    <property type="term" value="F:kinase activity"/>
    <property type="evidence" value="ECO:0007669"/>
    <property type="project" value="UniProtKB-KW"/>
</dbReference>
<evidence type="ECO:0000313" key="8">
    <source>
        <dbReference type="Proteomes" id="UP001370348"/>
    </source>
</evidence>
<dbReference type="InterPro" id="IPR011009">
    <property type="entry name" value="Kinase-like_dom_sf"/>
</dbReference>
<evidence type="ECO:0000256" key="1">
    <source>
        <dbReference type="ARBA" id="ARBA00022679"/>
    </source>
</evidence>
<feature type="region of interest" description="Disordered" evidence="5">
    <location>
        <begin position="504"/>
        <end position="571"/>
    </location>
</feature>
<evidence type="ECO:0000256" key="5">
    <source>
        <dbReference type="SAM" id="MobiDB-lite"/>
    </source>
</evidence>
<dbReference type="Pfam" id="PF00069">
    <property type="entry name" value="Pkinase"/>
    <property type="match status" value="1"/>
</dbReference>
<keyword evidence="3 7" id="KW-0418">Kinase</keyword>
<dbReference type="PANTHER" id="PTHR43289:SF34">
    <property type="entry name" value="SERINE_THREONINE-PROTEIN KINASE YBDM-RELATED"/>
    <property type="match status" value="1"/>
</dbReference>
<gene>
    <name evidence="7" type="ORF">LZC94_26495</name>
</gene>
<organism evidence="7 8">
    <name type="scientific">Pendulispora albinea</name>
    <dbReference type="NCBI Taxonomy" id="2741071"/>
    <lineage>
        <taxon>Bacteria</taxon>
        <taxon>Pseudomonadati</taxon>
        <taxon>Myxococcota</taxon>
        <taxon>Myxococcia</taxon>
        <taxon>Myxococcales</taxon>
        <taxon>Sorangiineae</taxon>
        <taxon>Pendulisporaceae</taxon>
        <taxon>Pendulispora</taxon>
    </lineage>
</organism>
<feature type="compositionally biased region" description="Basic and acidic residues" evidence="5">
    <location>
        <begin position="548"/>
        <end position="557"/>
    </location>
</feature>
<evidence type="ECO:0000313" key="7">
    <source>
        <dbReference type="EMBL" id="WXB11408.1"/>
    </source>
</evidence>
<proteinExistence type="predicted"/>
<feature type="domain" description="Protein kinase" evidence="6">
    <location>
        <begin position="1"/>
        <end position="263"/>
    </location>
</feature>
<protein>
    <submittedName>
        <fullName evidence="7">Protein kinase</fullName>
    </submittedName>
</protein>
<dbReference type="EMBL" id="CP089984">
    <property type="protein sequence ID" value="WXB11408.1"/>
    <property type="molecule type" value="Genomic_DNA"/>
</dbReference>
<dbReference type="PANTHER" id="PTHR43289">
    <property type="entry name" value="MITOGEN-ACTIVATED PROTEIN KINASE KINASE KINASE 20-RELATED"/>
    <property type="match status" value="1"/>
</dbReference>